<sequence length="119" mass="14190">MHTEFLLRLTATILCRKQHAEIDLDASEIMILMLKIKNSLVALLHEDSCQTLVELSESLAVDHTTISKRLKALRMIQKQCHRVSYQLKARDVERRLFTYEQLLQRQKREGFLHRFVDWR</sequence>
<dbReference type="AlphaFoldDB" id="A0A4Y2VMX2"/>
<evidence type="ECO:0000313" key="2">
    <source>
        <dbReference type="EMBL" id="GBO26736.1"/>
    </source>
</evidence>
<name>A0A4Y2VMX2_ARAVE</name>
<evidence type="ECO:0000313" key="1">
    <source>
        <dbReference type="EMBL" id="GBO26683.1"/>
    </source>
</evidence>
<reference evidence="1 3" key="1">
    <citation type="journal article" date="2019" name="Sci. Rep.">
        <title>Orb-weaving spider Araneus ventricosus genome elucidates the spidroin gene catalogue.</title>
        <authorList>
            <person name="Kono N."/>
            <person name="Nakamura H."/>
            <person name="Ohtoshi R."/>
            <person name="Moran D.A.P."/>
            <person name="Shinohara A."/>
            <person name="Yoshida Y."/>
            <person name="Fujiwara M."/>
            <person name="Mori M."/>
            <person name="Tomita M."/>
            <person name="Arakawa K."/>
        </authorList>
    </citation>
    <scope>NUCLEOTIDE SEQUENCE [LARGE SCALE GENOMIC DNA]</scope>
</reference>
<evidence type="ECO:0000313" key="3">
    <source>
        <dbReference type="Proteomes" id="UP000499080"/>
    </source>
</evidence>
<evidence type="ECO:0008006" key="4">
    <source>
        <dbReference type="Google" id="ProtNLM"/>
    </source>
</evidence>
<accession>A0A4Y2VMX2</accession>
<keyword evidence="3" id="KW-1185">Reference proteome</keyword>
<protein>
    <recommendedName>
        <fullName evidence="4">Mariner Mos1 transposase</fullName>
    </recommendedName>
</protein>
<comment type="caution">
    <text evidence="1">The sequence shown here is derived from an EMBL/GenBank/DDBJ whole genome shotgun (WGS) entry which is preliminary data.</text>
</comment>
<dbReference type="EMBL" id="BGPR01049671">
    <property type="protein sequence ID" value="GBO26683.1"/>
    <property type="molecule type" value="Genomic_DNA"/>
</dbReference>
<proteinExistence type="predicted"/>
<dbReference type="Proteomes" id="UP000499080">
    <property type="component" value="Unassembled WGS sequence"/>
</dbReference>
<gene>
    <name evidence="2" type="ORF">AVEN_220001_1</name>
    <name evidence="1" type="ORF">AVEN_6679_1</name>
</gene>
<dbReference type="InterPro" id="IPR036388">
    <property type="entry name" value="WH-like_DNA-bd_sf"/>
</dbReference>
<dbReference type="OrthoDB" id="616263at2759"/>
<organism evidence="1 3">
    <name type="scientific">Araneus ventricosus</name>
    <name type="common">Orbweaver spider</name>
    <name type="synonym">Epeira ventricosa</name>
    <dbReference type="NCBI Taxonomy" id="182803"/>
    <lineage>
        <taxon>Eukaryota</taxon>
        <taxon>Metazoa</taxon>
        <taxon>Ecdysozoa</taxon>
        <taxon>Arthropoda</taxon>
        <taxon>Chelicerata</taxon>
        <taxon>Arachnida</taxon>
        <taxon>Araneae</taxon>
        <taxon>Araneomorphae</taxon>
        <taxon>Entelegynae</taxon>
        <taxon>Araneoidea</taxon>
        <taxon>Araneidae</taxon>
        <taxon>Araneus</taxon>
    </lineage>
</organism>
<dbReference type="EMBL" id="BGPR01049735">
    <property type="protein sequence ID" value="GBO26736.1"/>
    <property type="molecule type" value="Genomic_DNA"/>
</dbReference>
<dbReference type="Gene3D" id="1.10.10.10">
    <property type="entry name" value="Winged helix-like DNA-binding domain superfamily/Winged helix DNA-binding domain"/>
    <property type="match status" value="1"/>
</dbReference>